<protein>
    <submittedName>
        <fullName evidence="2">Uncharacterized protein</fullName>
    </submittedName>
</protein>
<feature type="compositionally biased region" description="Basic and acidic residues" evidence="1">
    <location>
        <begin position="46"/>
        <end position="55"/>
    </location>
</feature>
<evidence type="ECO:0000313" key="3">
    <source>
        <dbReference type="Proteomes" id="UP000541558"/>
    </source>
</evidence>
<comment type="caution">
    <text evidence="2">The sequence shown here is derived from an EMBL/GenBank/DDBJ whole genome shotgun (WGS) entry which is preliminary data.</text>
</comment>
<gene>
    <name evidence="2" type="ORF">D9611_012391</name>
</gene>
<feature type="region of interest" description="Disordered" evidence="1">
    <location>
        <begin position="371"/>
        <end position="400"/>
    </location>
</feature>
<sequence length="862" mass="94114">MVGRTLLRRIGSLFHSHKQPASNSKAESSDVRTPRSTRKTLVKRPTSKDKAKPRTIDVVVHHDAAEERGDGEIGLKTVSSSDHDSLRSMTTTMLTPTTAPTTPRKTPSSGKRVSWAERRVETSEADDLGDGDGSPIARYTRERARKLTPWPLIIPRTDADTQEELTGAAHKAKPLPPIPSPSSAGSRSPSLRNKPAMSPLVTRRSIGRDDPVVARLGLCKRCKAIVDETEMADSENDAFFSTLLPEAKGERQSTSFIPPLIFSGDNLDVPELQGQSTGSSGTPSTPSETHDHNATLPEQPQVTARPSSDTHVANEGSSRSSQLQLPPAYEDFMEAKAAVELADCAGSPQQSRKGSDLSYVSLDLTCQPLEESKVRSAQADDTRPPSSLAPESSPPPFQQPTNCSCRDCHPACLECGFVNQAIHVRPESGEEYNYRISRDITFGPLTTSPEIDARLYMRTDTSPGLRPINRRFRPFGTAPDSDVETSQTGTMLHEHRDSIERLLRGVGMHLDQDDRAATGEYATSYSGDAPAWFGSRNGHDATYARWCSPRRADSRDSYVSDYYRDEDTESCVSHSASLYHEDSSDTGSEDSHVSDVWLRPKFTDQACSPPPAKDFGSKGSMEAVLDHDNSSDRSFDSSGDPDYSVDEDASFSRPAPERQYSTEVVTSQPPWFGGGPVIIQDIAGSITAETTMAMRRIIPPPGALEIRGHFMVFLFKHPSATRSFEYLPGVSCTIAGSDPASVIITACTTKEEILATWGWDLDEAGLDVDEWEQSTMDDILCALAKASLHDYPEFPSEPNVHGPDYRKVLELAAKGGVTMWDLFKGYVSLPEVYEVDDESEGGLTSMALEEDALDSAIVGMDC</sequence>
<feature type="region of interest" description="Disordered" evidence="1">
    <location>
        <begin position="249"/>
        <end position="323"/>
    </location>
</feature>
<organism evidence="2 3">
    <name type="scientific">Ephemerocybe angulata</name>
    <dbReference type="NCBI Taxonomy" id="980116"/>
    <lineage>
        <taxon>Eukaryota</taxon>
        <taxon>Fungi</taxon>
        <taxon>Dikarya</taxon>
        <taxon>Basidiomycota</taxon>
        <taxon>Agaricomycotina</taxon>
        <taxon>Agaricomycetes</taxon>
        <taxon>Agaricomycetidae</taxon>
        <taxon>Agaricales</taxon>
        <taxon>Agaricineae</taxon>
        <taxon>Psathyrellaceae</taxon>
        <taxon>Ephemerocybe</taxon>
    </lineage>
</organism>
<feature type="compositionally biased region" description="Low complexity" evidence="1">
    <location>
        <begin position="93"/>
        <end position="109"/>
    </location>
</feature>
<feature type="compositionally biased region" description="Polar residues" evidence="1">
    <location>
        <begin position="296"/>
        <end position="323"/>
    </location>
</feature>
<feature type="region of interest" description="Disordered" evidence="1">
    <location>
        <begin position="93"/>
        <end position="136"/>
    </location>
</feature>
<accession>A0A8H5CF04</accession>
<keyword evidence="3" id="KW-1185">Reference proteome</keyword>
<feature type="compositionally biased region" description="Low complexity" evidence="1">
    <location>
        <begin position="181"/>
        <end position="190"/>
    </location>
</feature>
<dbReference type="AlphaFoldDB" id="A0A8H5CF04"/>
<feature type="region of interest" description="Disordered" evidence="1">
    <location>
        <begin position="67"/>
        <end position="86"/>
    </location>
</feature>
<name>A0A8H5CF04_9AGAR</name>
<feature type="compositionally biased region" description="Basic and acidic residues" evidence="1">
    <location>
        <begin position="371"/>
        <end position="383"/>
    </location>
</feature>
<reference evidence="2 3" key="1">
    <citation type="journal article" date="2020" name="ISME J.">
        <title>Uncovering the hidden diversity of litter-decomposition mechanisms in mushroom-forming fungi.</title>
        <authorList>
            <person name="Floudas D."/>
            <person name="Bentzer J."/>
            <person name="Ahren D."/>
            <person name="Johansson T."/>
            <person name="Persson P."/>
            <person name="Tunlid A."/>
        </authorList>
    </citation>
    <scope>NUCLEOTIDE SEQUENCE [LARGE SCALE GENOMIC DNA]</scope>
    <source>
        <strain evidence="2 3">CBS 175.51</strain>
    </source>
</reference>
<dbReference type="Proteomes" id="UP000541558">
    <property type="component" value="Unassembled WGS sequence"/>
</dbReference>
<feature type="compositionally biased region" description="Basic and acidic residues" evidence="1">
    <location>
        <begin position="624"/>
        <end position="635"/>
    </location>
</feature>
<evidence type="ECO:0000313" key="2">
    <source>
        <dbReference type="EMBL" id="KAF5340044.1"/>
    </source>
</evidence>
<feature type="region of interest" description="Disordered" evidence="1">
    <location>
        <begin position="603"/>
        <end position="662"/>
    </location>
</feature>
<feature type="compositionally biased region" description="Low complexity" evidence="1">
    <location>
        <begin position="273"/>
        <end position="287"/>
    </location>
</feature>
<feature type="region of interest" description="Disordered" evidence="1">
    <location>
        <begin position="163"/>
        <end position="204"/>
    </location>
</feature>
<feature type="region of interest" description="Disordered" evidence="1">
    <location>
        <begin position="466"/>
        <end position="492"/>
    </location>
</feature>
<dbReference type="EMBL" id="JAACJK010000005">
    <property type="protein sequence ID" value="KAF5340044.1"/>
    <property type="molecule type" value="Genomic_DNA"/>
</dbReference>
<proteinExistence type="predicted"/>
<feature type="region of interest" description="Disordered" evidence="1">
    <location>
        <begin position="1"/>
        <end position="55"/>
    </location>
</feature>
<dbReference type="OrthoDB" id="10287836at2759"/>
<evidence type="ECO:0000256" key="1">
    <source>
        <dbReference type="SAM" id="MobiDB-lite"/>
    </source>
</evidence>